<gene>
    <name evidence="4" type="ORF">BRADI_3g28358v3</name>
</gene>
<sequence>MAATMDLSMMETWPLCANKGKMAAMAHSFGLEQSARDPEASNKDGSAMSGDTQGTTPLINRHAGINLSHELWRRWHQNVTVPASARPDFFMVASFGRCKFRLSEISVANLLNACLGGIPEEFRVVHLRDHTYRFSVTSRFIGFHIAKLLSFTCAAFVVYFHLWGFGEPNYEQEFVDRMKEEDDSWQSPKLFTGVLAGANKVPIGRKSAFARLGDHYASLSPWSNTKEAHLADCGYSEGDIGFTKQDYLRRYRAHLGVENTVPCTTVFDRLRFPELAQRGDSSVFRRIQFPPSLKKMTGTNSVEPNGHRNDDGNEQNIHFGTSIPIHQDNNSRPGFESQEESQPFLTLMANFPVNPAMFLLGLYDIVEVAERPQQRRYHLASRDVAKNEDMAIGTIAPPLPLDEPFMNISGIVRALLEDHLRIHVDTIERCPLGDAYVRVMSASVRDWLVSNSPHQHNDRVISFTEHNKGINWRSFSYNQEAWLMLLAFPFDIWTFEHVANAVADWGRMVHWDKTASTLARIIIKVRVADLSHIPFSIVITDGDDVHGESWIVLVFILSQKLLGGQPQDEDAPPPYGATPHPLPALEWHDQQPDNFPANHALNPKCQMVDQNIVQNLPQVQAMAEDNPQLQDLLAYLDDLNDDSEITVTISSNAPDVGSEGSSSVNMLPQINNGLIVG</sequence>
<dbReference type="OrthoDB" id="687457at2759"/>
<evidence type="ECO:0000313" key="4">
    <source>
        <dbReference type="EMBL" id="KQJ97025.1"/>
    </source>
</evidence>
<keyword evidence="2" id="KW-0472">Membrane</keyword>
<dbReference type="FunCoup" id="A0A0Q3Q5X1">
    <property type="interactions" value="324"/>
</dbReference>
<protein>
    <recommendedName>
        <fullName evidence="3">DUF7597 domain-containing protein</fullName>
    </recommendedName>
</protein>
<feature type="region of interest" description="Disordered" evidence="1">
    <location>
        <begin position="33"/>
        <end position="56"/>
    </location>
</feature>
<reference evidence="4" key="2">
    <citation type="submission" date="2017-06" db="EMBL/GenBank/DDBJ databases">
        <title>WGS assembly of Brachypodium distachyon.</title>
        <authorList>
            <consortium name="The International Brachypodium Initiative"/>
            <person name="Lucas S."/>
            <person name="Harmon-Smith M."/>
            <person name="Lail K."/>
            <person name="Tice H."/>
            <person name="Grimwood J."/>
            <person name="Bruce D."/>
            <person name="Barry K."/>
            <person name="Shu S."/>
            <person name="Lindquist E."/>
            <person name="Wang M."/>
            <person name="Pitluck S."/>
            <person name="Vogel J.P."/>
            <person name="Garvin D.F."/>
            <person name="Mockler T.C."/>
            <person name="Schmutz J."/>
            <person name="Rokhsar D."/>
            <person name="Bevan M.W."/>
        </authorList>
    </citation>
    <scope>NUCLEOTIDE SEQUENCE</scope>
    <source>
        <strain evidence="4">Bd21</strain>
    </source>
</reference>
<reference evidence="4 5" key="1">
    <citation type="journal article" date="2010" name="Nature">
        <title>Genome sequencing and analysis of the model grass Brachypodium distachyon.</title>
        <authorList>
            <consortium name="International Brachypodium Initiative"/>
        </authorList>
    </citation>
    <scope>NUCLEOTIDE SEQUENCE [LARGE SCALE GENOMIC DNA]</scope>
    <source>
        <strain evidence="4 5">Bd21</strain>
    </source>
</reference>
<organism evidence="4">
    <name type="scientific">Brachypodium distachyon</name>
    <name type="common">Purple false brome</name>
    <name type="synonym">Trachynia distachya</name>
    <dbReference type="NCBI Taxonomy" id="15368"/>
    <lineage>
        <taxon>Eukaryota</taxon>
        <taxon>Viridiplantae</taxon>
        <taxon>Streptophyta</taxon>
        <taxon>Embryophyta</taxon>
        <taxon>Tracheophyta</taxon>
        <taxon>Spermatophyta</taxon>
        <taxon>Magnoliopsida</taxon>
        <taxon>Liliopsida</taxon>
        <taxon>Poales</taxon>
        <taxon>Poaceae</taxon>
        <taxon>BOP clade</taxon>
        <taxon>Pooideae</taxon>
        <taxon>Stipodae</taxon>
        <taxon>Brachypodieae</taxon>
        <taxon>Brachypodium</taxon>
    </lineage>
</organism>
<keyword evidence="2" id="KW-1133">Transmembrane helix</keyword>
<dbReference type="AlphaFoldDB" id="A0A0Q3Q5X1"/>
<dbReference type="PANTHER" id="PTHR33075:SF7">
    <property type="entry name" value="OS02G0303350 PROTEIN"/>
    <property type="match status" value="1"/>
</dbReference>
<proteinExistence type="predicted"/>
<dbReference type="Gramene" id="KQJ97025">
    <property type="protein sequence ID" value="KQJ97025"/>
    <property type="gene ID" value="BRADI_3g28358v3"/>
</dbReference>
<dbReference type="InParanoid" id="A0A0Q3Q5X1"/>
<name>A0A0Q3Q5X1_BRADI</name>
<dbReference type="Pfam" id="PF24530">
    <property type="entry name" value="DUF7597"/>
    <property type="match status" value="1"/>
</dbReference>
<feature type="region of interest" description="Disordered" evidence="1">
    <location>
        <begin position="294"/>
        <end position="339"/>
    </location>
</feature>
<dbReference type="Proteomes" id="UP000008810">
    <property type="component" value="Chromosome 3"/>
</dbReference>
<dbReference type="PANTHER" id="PTHR33075">
    <property type="entry name" value="OS02G0499800 PROTEIN"/>
    <property type="match status" value="1"/>
</dbReference>
<accession>A0A0Q3Q5X1</accession>
<evidence type="ECO:0000313" key="6">
    <source>
        <dbReference type="Proteomes" id="UP000008810"/>
    </source>
</evidence>
<evidence type="ECO:0000313" key="5">
    <source>
        <dbReference type="EnsemblPlants" id="KQJ97025"/>
    </source>
</evidence>
<dbReference type="STRING" id="15368.A0A0Q3Q5X1"/>
<feature type="domain" description="DUF7597" evidence="3">
    <location>
        <begin position="369"/>
        <end position="474"/>
    </location>
</feature>
<dbReference type="InterPro" id="IPR056018">
    <property type="entry name" value="DUF7597"/>
</dbReference>
<keyword evidence="2" id="KW-0812">Transmembrane</keyword>
<dbReference type="EnsemblPlants" id="KQJ97025">
    <property type="protein sequence ID" value="KQJ97025"/>
    <property type="gene ID" value="BRADI_3g28358v3"/>
</dbReference>
<evidence type="ECO:0000256" key="1">
    <source>
        <dbReference type="SAM" id="MobiDB-lite"/>
    </source>
</evidence>
<reference evidence="5" key="3">
    <citation type="submission" date="2018-08" db="UniProtKB">
        <authorList>
            <consortium name="EnsemblPlants"/>
        </authorList>
    </citation>
    <scope>IDENTIFICATION</scope>
    <source>
        <strain evidence="5">cv. Bd21</strain>
    </source>
</reference>
<feature type="transmembrane region" description="Helical" evidence="2">
    <location>
        <begin position="140"/>
        <end position="163"/>
    </location>
</feature>
<evidence type="ECO:0000259" key="3">
    <source>
        <dbReference type="Pfam" id="PF24530"/>
    </source>
</evidence>
<evidence type="ECO:0000256" key="2">
    <source>
        <dbReference type="SAM" id="Phobius"/>
    </source>
</evidence>
<keyword evidence="6" id="KW-1185">Reference proteome</keyword>
<dbReference type="EMBL" id="CM000882">
    <property type="protein sequence ID" value="KQJ97025.1"/>
    <property type="molecule type" value="Genomic_DNA"/>
</dbReference>